<accession>A0A444LF21</accession>
<organism evidence="1 2">
    <name type="scientific">Neorhizobium lilium</name>
    <dbReference type="NCBI Taxonomy" id="2503024"/>
    <lineage>
        <taxon>Bacteria</taxon>
        <taxon>Pseudomonadati</taxon>
        <taxon>Pseudomonadota</taxon>
        <taxon>Alphaproteobacteria</taxon>
        <taxon>Hyphomicrobiales</taxon>
        <taxon>Rhizobiaceae</taxon>
        <taxon>Rhizobium/Agrobacterium group</taxon>
        <taxon>Neorhizobium</taxon>
    </lineage>
</organism>
<dbReference type="RefSeq" id="WP_128443618.1">
    <property type="nucleotide sequence ID" value="NZ_SBIP01000003.1"/>
</dbReference>
<proteinExistence type="predicted"/>
<reference evidence="1 2" key="1">
    <citation type="submission" date="2019-01" db="EMBL/GenBank/DDBJ databases">
        <title>The draft genome of Rhizobium sp. 24NR.</title>
        <authorList>
            <person name="Liu L."/>
            <person name="Liang L."/>
            <person name="Shi S."/>
            <person name="Xu L."/>
            <person name="Wang X."/>
            <person name="Li L."/>
            <person name="Zhang X."/>
        </authorList>
    </citation>
    <scope>NUCLEOTIDE SEQUENCE [LARGE SCALE GENOMIC DNA]</scope>
    <source>
        <strain evidence="1 2">24NR</strain>
    </source>
</reference>
<keyword evidence="2" id="KW-1185">Reference proteome</keyword>
<sequence length="96" mass="11149">MDLEWDEEKRQKNLRERGIDFADAVLMETDTALTIEDNRTPYGESRFLSYGFINARLHVLCWTPREGRMRIISLRKANDREQKSFSEASGSSPASH</sequence>
<dbReference type="Pfam" id="PF04365">
    <property type="entry name" value="BrnT_toxin"/>
    <property type="match status" value="1"/>
</dbReference>
<dbReference type="OrthoDB" id="839663at2"/>
<evidence type="ECO:0000313" key="1">
    <source>
        <dbReference type="EMBL" id="RWX76701.1"/>
    </source>
</evidence>
<dbReference type="Proteomes" id="UP000287687">
    <property type="component" value="Unassembled WGS sequence"/>
</dbReference>
<name>A0A444LF21_9HYPH</name>
<dbReference type="Gene3D" id="3.10.450.530">
    <property type="entry name" value="Ribonuclease toxin, BrnT, of type II toxin-antitoxin system"/>
    <property type="match status" value="1"/>
</dbReference>
<evidence type="ECO:0000313" key="2">
    <source>
        <dbReference type="Proteomes" id="UP000287687"/>
    </source>
</evidence>
<dbReference type="InterPro" id="IPR038573">
    <property type="entry name" value="BrnT_sf"/>
</dbReference>
<comment type="caution">
    <text evidence="1">The sequence shown here is derived from an EMBL/GenBank/DDBJ whole genome shotgun (WGS) entry which is preliminary data.</text>
</comment>
<protein>
    <submittedName>
        <fullName evidence="1">BrnT family toxin</fullName>
    </submittedName>
</protein>
<dbReference type="EMBL" id="SBIP01000003">
    <property type="protein sequence ID" value="RWX76701.1"/>
    <property type="molecule type" value="Genomic_DNA"/>
</dbReference>
<gene>
    <name evidence="1" type="ORF">EPK99_13565</name>
</gene>
<dbReference type="AlphaFoldDB" id="A0A444LF21"/>
<dbReference type="InterPro" id="IPR007460">
    <property type="entry name" value="BrnT_toxin"/>
</dbReference>